<evidence type="ECO:0000256" key="3">
    <source>
        <dbReference type="ARBA" id="ARBA00023002"/>
    </source>
</evidence>
<dbReference type="InterPro" id="IPR016215">
    <property type="entry name" value="NTA_MOA"/>
</dbReference>
<evidence type="ECO:0000256" key="5">
    <source>
        <dbReference type="ARBA" id="ARBA00033748"/>
    </source>
</evidence>
<dbReference type="PANTHER" id="PTHR30011">
    <property type="entry name" value="ALKANESULFONATE MONOOXYGENASE-RELATED"/>
    <property type="match status" value="1"/>
</dbReference>
<keyword evidence="9" id="KW-1185">Reference proteome</keyword>
<dbReference type="InterPro" id="IPR051260">
    <property type="entry name" value="Diverse_substr_monoxygenases"/>
</dbReference>
<dbReference type="Pfam" id="PF00296">
    <property type="entry name" value="Bac_luciferase"/>
    <property type="match status" value="1"/>
</dbReference>
<evidence type="ECO:0000256" key="1">
    <source>
        <dbReference type="ARBA" id="ARBA00022630"/>
    </source>
</evidence>
<gene>
    <name evidence="8" type="ORF">CAL29_05675</name>
</gene>
<dbReference type="Gene3D" id="3.20.20.30">
    <property type="entry name" value="Luciferase-like domain"/>
    <property type="match status" value="1"/>
</dbReference>
<sequence>MNSTGSAGKSWAWPGTDWTRFNSFGHYLRSAELAHAGLFDIVFVSDHPALQRDNTSRPLHSFDPTVLFSAIAARVPDIGFLLTASSSYNSPYNLARRLATLDNISGGRVIWNVVSSFNPDIAANFSAAPLPPRDERYRRADEFVEVVKKLWLSWDTPSGEAPETRIWDPATARKIDHHGEFFDVTGPLNVPIGPQRHPVISQAGASDAGIDLAAKHADIVYASLFNKQAAFGYKAQLTQRALAHGRDPDNIRLMPGLVVVLGETREEAYRKHEALHGEGGEESLVKDFFKRAALTDIEGLDPDKPIDPAVFKYTQDQARPVGFSRSFAELTEAENLTPRQLVRRVDGGHRLAVGTPREVADTILDWWRSGAADGFNIHIPVLPDGIAEFNRTVIPLLQAAGAIPTEYDGSTIRQRLALPDPA</sequence>
<dbReference type="EMBL" id="NEVM01000001">
    <property type="protein sequence ID" value="OZI38634.1"/>
    <property type="molecule type" value="Genomic_DNA"/>
</dbReference>
<feature type="binding site" evidence="6">
    <location>
        <position position="206"/>
    </location>
    <ligand>
        <name>FMN</name>
        <dbReference type="ChEBI" id="CHEBI:58210"/>
    </ligand>
</feature>
<feature type="binding site" evidence="6">
    <location>
        <position position="46"/>
    </location>
    <ligand>
        <name>FMN</name>
        <dbReference type="ChEBI" id="CHEBI:58210"/>
    </ligand>
</feature>
<dbReference type="AlphaFoldDB" id="A0A261SMI4"/>
<feature type="binding site" evidence="6">
    <location>
        <position position="137"/>
    </location>
    <ligand>
        <name>FMN</name>
        <dbReference type="ChEBI" id="CHEBI:58210"/>
    </ligand>
</feature>
<dbReference type="OrthoDB" id="4505903at2"/>
<dbReference type="PIRSF" id="PIRSF000337">
    <property type="entry name" value="NTA_MOA"/>
    <property type="match status" value="1"/>
</dbReference>
<evidence type="ECO:0000313" key="9">
    <source>
        <dbReference type="Proteomes" id="UP000216020"/>
    </source>
</evidence>
<accession>A0A261SMI4</accession>
<evidence type="ECO:0000259" key="7">
    <source>
        <dbReference type="Pfam" id="PF00296"/>
    </source>
</evidence>
<proteinExistence type="inferred from homology"/>
<comment type="similarity">
    <text evidence="5">Belongs to the NtaA/SnaA/DszA monooxygenase family.</text>
</comment>
<dbReference type="Proteomes" id="UP000216020">
    <property type="component" value="Unassembled WGS sequence"/>
</dbReference>
<keyword evidence="2 6" id="KW-0288">FMN</keyword>
<name>A0A261SMI4_9BORD</name>
<evidence type="ECO:0000313" key="8">
    <source>
        <dbReference type="EMBL" id="OZI38634.1"/>
    </source>
</evidence>
<feature type="domain" description="Luciferase-like" evidence="7">
    <location>
        <begin position="22"/>
        <end position="371"/>
    </location>
</feature>
<dbReference type="InterPro" id="IPR011251">
    <property type="entry name" value="Luciferase-like_dom"/>
</dbReference>
<dbReference type="GO" id="GO:0016705">
    <property type="term" value="F:oxidoreductase activity, acting on paired donors, with incorporation or reduction of molecular oxygen"/>
    <property type="evidence" value="ECO:0007669"/>
    <property type="project" value="InterPro"/>
</dbReference>
<protein>
    <submittedName>
        <fullName evidence="8">Nitrilotriacetate monooxygenase</fullName>
    </submittedName>
</protein>
<feature type="binding site" evidence="6">
    <location>
        <position position="83"/>
    </location>
    <ligand>
        <name>FMN</name>
        <dbReference type="ChEBI" id="CHEBI:58210"/>
    </ligand>
</feature>
<keyword evidence="3" id="KW-0560">Oxidoreductase</keyword>
<evidence type="ECO:0000256" key="2">
    <source>
        <dbReference type="ARBA" id="ARBA00022643"/>
    </source>
</evidence>
<organism evidence="8 9">
    <name type="scientific">Bordetella genomosp. 10</name>
    <dbReference type="NCBI Taxonomy" id="1416804"/>
    <lineage>
        <taxon>Bacteria</taxon>
        <taxon>Pseudomonadati</taxon>
        <taxon>Pseudomonadota</taxon>
        <taxon>Betaproteobacteria</taxon>
        <taxon>Burkholderiales</taxon>
        <taxon>Alcaligenaceae</taxon>
        <taxon>Bordetella</taxon>
    </lineage>
</organism>
<evidence type="ECO:0000256" key="4">
    <source>
        <dbReference type="ARBA" id="ARBA00023033"/>
    </source>
</evidence>
<dbReference type="PANTHER" id="PTHR30011:SF16">
    <property type="entry name" value="C2H2 FINGER DOMAIN TRANSCRIPTION FACTOR (EUROFUNG)-RELATED"/>
    <property type="match status" value="1"/>
</dbReference>
<evidence type="ECO:0000256" key="6">
    <source>
        <dbReference type="PIRSR" id="PIRSR000337-1"/>
    </source>
</evidence>
<dbReference type="InterPro" id="IPR036661">
    <property type="entry name" value="Luciferase-like_sf"/>
</dbReference>
<dbReference type="NCBIfam" id="TIGR03860">
    <property type="entry name" value="FMN_nitrolo"/>
    <property type="match status" value="1"/>
</dbReference>
<reference evidence="9" key="1">
    <citation type="submission" date="2017-05" db="EMBL/GenBank/DDBJ databases">
        <title>Complete and WGS of Bordetella genogroups.</title>
        <authorList>
            <person name="Spilker T."/>
            <person name="Lipuma J."/>
        </authorList>
    </citation>
    <scope>NUCLEOTIDE SEQUENCE [LARGE SCALE GENOMIC DNA]</scope>
    <source>
        <strain evidence="9">AU16122</strain>
    </source>
</reference>
<keyword evidence="4 8" id="KW-0503">Monooxygenase</keyword>
<dbReference type="SUPFAM" id="SSF51679">
    <property type="entry name" value="Bacterial luciferase-like"/>
    <property type="match status" value="1"/>
</dbReference>
<keyword evidence="1 6" id="KW-0285">Flavoprotein</keyword>
<dbReference type="GO" id="GO:0004497">
    <property type="term" value="F:monooxygenase activity"/>
    <property type="evidence" value="ECO:0007669"/>
    <property type="project" value="UniProtKB-KW"/>
</dbReference>
<comment type="caution">
    <text evidence="8">The sequence shown here is derived from an EMBL/GenBank/DDBJ whole genome shotgun (WGS) entry which is preliminary data.</text>
</comment>
<dbReference type="CDD" id="cd01095">
    <property type="entry name" value="Nitrilotriacetate_monoxgenase"/>
    <property type="match status" value="1"/>
</dbReference>